<keyword evidence="2" id="KW-1133">Transmembrane helix</keyword>
<dbReference type="InterPro" id="IPR031325">
    <property type="entry name" value="RHS_repeat"/>
</dbReference>
<dbReference type="InterPro" id="IPR054695">
    <property type="entry name" value="Pierisin-like_dom"/>
</dbReference>
<dbReference type="InterPro" id="IPR050708">
    <property type="entry name" value="T6SS_VgrG/RHS"/>
</dbReference>
<dbReference type="InterPro" id="IPR056823">
    <property type="entry name" value="TEN-like_YD-shell"/>
</dbReference>
<gene>
    <name evidence="4" type="ORF">LMG28140_04688</name>
</gene>
<evidence type="ECO:0000313" key="5">
    <source>
        <dbReference type="Proteomes" id="UP000598032"/>
    </source>
</evidence>
<dbReference type="EMBL" id="CAJHCP010000010">
    <property type="protein sequence ID" value="CAD6548971.1"/>
    <property type="molecule type" value="Genomic_DNA"/>
</dbReference>
<dbReference type="Gene3D" id="3.10.350.10">
    <property type="entry name" value="LysM domain"/>
    <property type="match status" value="1"/>
</dbReference>
<proteinExistence type="predicted"/>
<dbReference type="Pfam" id="PF25023">
    <property type="entry name" value="TEN_YD-shell"/>
    <property type="match status" value="4"/>
</dbReference>
<organism evidence="4 5">
    <name type="scientific">Paraburkholderia metrosideri</name>
    <dbReference type="NCBI Taxonomy" id="580937"/>
    <lineage>
        <taxon>Bacteria</taxon>
        <taxon>Pseudomonadati</taxon>
        <taxon>Pseudomonadota</taxon>
        <taxon>Betaproteobacteria</taxon>
        <taxon>Burkholderiales</taxon>
        <taxon>Burkholderiaceae</taxon>
        <taxon>Paraburkholderia</taxon>
    </lineage>
</organism>
<evidence type="ECO:0000313" key="4">
    <source>
        <dbReference type="EMBL" id="CAD6548971.1"/>
    </source>
</evidence>
<evidence type="ECO:0000256" key="1">
    <source>
        <dbReference type="ARBA" id="ARBA00022737"/>
    </source>
</evidence>
<dbReference type="NCBIfam" id="TIGR01643">
    <property type="entry name" value="YD_repeat_2x"/>
    <property type="match status" value="21"/>
</dbReference>
<feature type="transmembrane region" description="Helical" evidence="2">
    <location>
        <begin position="4186"/>
        <end position="4205"/>
    </location>
</feature>
<dbReference type="CDD" id="cd00118">
    <property type="entry name" value="LysM"/>
    <property type="match status" value="1"/>
</dbReference>
<dbReference type="SUPFAM" id="SSF56399">
    <property type="entry name" value="ADP-ribosylation"/>
    <property type="match status" value="1"/>
</dbReference>
<dbReference type="Pfam" id="PF01476">
    <property type="entry name" value="LysM"/>
    <property type="match status" value="1"/>
</dbReference>
<dbReference type="PANTHER" id="PTHR32305:SF15">
    <property type="entry name" value="PROTEIN RHSA-RELATED"/>
    <property type="match status" value="1"/>
</dbReference>
<accession>A0ABN7I1V4</accession>
<name>A0ABN7I1V4_9BURK</name>
<dbReference type="PROSITE" id="PS51782">
    <property type="entry name" value="LYSM"/>
    <property type="match status" value="1"/>
</dbReference>
<evidence type="ECO:0000256" key="2">
    <source>
        <dbReference type="SAM" id="Phobius"/>
    </source>
</evidence>
<protein>
    <recommendedName>
        <fullName evidence="3">LysM domain-containing protein</fullName>
    </recommendedName>
</protein>
<dbReference type="PANTHER" id="PTHR32305">
    <property type="match status" value="1"/>
</dbReference>
<feature type="domain" description="LysM" evidence="3">
    <location>
        <begin position="4062"/>
        <end position="4109"/>
    </location>
</feature>
<dbReference type="InterPro" id="IPR036779">
    <property type="entry name" value="LysM_dom_sf"/>
</dbReference>
<dbReference type="Gene3D" id="2.180.10.10">
    <property type="entry name" value="RHS repeat-associated core"/>
    <property type="match status" value="11"/>
</dbReference>
<keyword evidence="2" id="KW-0472">Membrane</keyword>
<dbReference type="RefSeq" id="WP_201644647.1">
    <property type="nucleotide sequence ID" value="NZ_CAJHCP010000010.1"/>
</dbReference>
<keyword evidence="2" id="KW-0812">Transmembrane</keyword>
<dbReference type="InterPro" id="IPR006530">
    <property type="entry name" value="YD"/>
</dbReference>
<comment type="caution">
    <text evidence="4">The sequence shown here is derived from an EMBL/GenBank/DDBJ whole genome shotgun (WGS) entry which is preliminary data.</text>
</comment>
<keyword evidence="1" id="KW-0677">Repeat</keyword>
<dbReference type="Proteomes" id="UP000598032">
    <property type="component" value="Unassembled WGS sequence"/>
</dbReference>
<dbReference type="Pfam" id="PF22596">
    <property type="entry name" value="Scabin-like"/>
    <property type="match status" value="1"/>
</dbReference>
<evidence type="ECO:0000259" key="3">
    <source>
        <dbReference type="PROSITE" id="PS51782"/>
    </source>
</evidence>
<dbReference type="InterPro" id="IPR018392">
    <property type="entry name" value="LysM"/>
</dbReference>
<keyword evidence="5" id="KW-1185">Reference proteome</keyword>
<reference evidence="4 5" key="1">
    <citation type="submission" date="2020-10" db="EMBL/GenBank/DDBJ databases">
        <authorList>
            <person name="Peeters C."/>
        </authorList>
    </citation>
    <scope>NUCLEOTIDE SEQUENCE [LARGE SCALE GENOMIC DNA]</scope>
    <source>
        <strain evidence="4 5">LMG 28140</strain>
    </source>
</reference>
<dbReference type="SUPFAM" id="SSF69304">
    <property type="entry name" value="Tricorn protease N-terminal domain"/>
    <property type="match status" value="1"/>
</dbReference>
<dbReference type="Gene3D" id="3.90.210.10">
    <property type="entry name" value="Heat-Labile Enterotoxin, subunit A"/>
    <property type="match status" value="1"/>
</dbReference>
<sequence>MVAIVTGNGLGLQSSSALGLGARGQVGSATFGQTGEQIYVNAANGNLVIQDRDQLLLGQGGNASVNRAYNSLGQFAGDNWRPGGSRKVDDLTGTLNSAGSKVTLTDWDGSTTVYQYDASRNVYVSTGPIGVSVAQGDFKPGYSDVTSAGAHATLSFDAATHSWQWSDGSKQLNETYDANHGGRLVASRDRDGNTVTYAYNAAGQLAQVSTAGGDVTYLDYNAAGQLTELRSVYRGMGNNLVTSTAIRYAYDTQGRLSQVITDLSPEDNSIGDGRVFTTTYTYDGTSSRIASVTQSDGSQMAFTYLQVNGEYRVATIAEKADNGVVRLTSLSYDTAKNQTTVTDPLGYRQVWTYDSAGRLTNIKSTSTVDGQSENRSFGYDANGNLSLLNDGRGKTISFVYDAAGNLIKQSEKAADITRAYGANNELLTETNREQMPSTEYGFQSQYSTTRYVYDVAGHLRYVVSAEGRVTEFRYNATGQRVSEIHYTAAAFDISAMSQTGGALSETVMNAWASGPANPGQAIRIDSTYDYRGNVATVTRYESLLADGSGDAAAAIAQTRYVYDAAGRLLQRFAGKPGNEQVEAFTYDGLGRLLSTVQFDGAITLYQYDDAHHTVSVLFSNGLTRTSTYNAAGELTAVVESVQGRVQSQIRNYYDPNGRLRMSTDANGLNTHYLYNGRGQCVAQIGPDGTLTEYVYDSLAVKPQRTVTYATRLTIAQLASLTKADGTPAITLTSGVVLTLESSKLRPAASVNDRSVWAFYLNNFIDHTVDADGNVTQIEYDGSGRPVVKTVFANRVDTSTSPAQQLPVADPANDRVTRYFYDQEELLRGELDPEGYLTEYRYNGAGERVETIRYATPTDVLLRKQGTFGQLIPIGNAADMHVSYVYDSRGLLRAEVDAEGYVTSYQYDALGNVVERIQGRRVDRSLLDAPQQLPLSFRAAATAAATVEIWVDGVLAGKVTVAASTGMDYTVSVSSIIPLANHTIEFRFPTSRPVSITDVTLGDEVRMRIPVTPGKVGTTQFGVRYTFDMATALAAAMVPGELQRTTYAYDPMGRLIGRTIWTIDGVTETDYTYDQQGNVTRESTGDRASTYRYDAQGRLIAQLGGEGSAALVALGASATQGQVDSLWKTFGVSYAYDAAGHRTSMTDANGNATFYYYDASGQLTHIVNPMGEVVEYQYDAFGDVTQTLAYATRVAAGTLASLTGGLLSDSLRSAFAALGNDGDVTRTTFSYSAAGRLVQRTDALGLNTRYTYNTFGEQISSVQDIAPTVQVLDATDYDRLGHAIRQTTDAGGLNLITQAVYDAFGRVVESVDANGVLRRQTYDRNGNVIVVTDGAGTQSRMSYDAFGNVLTRTDANGNTTTWSYAAFNRTVTVTTAEGIKTTSSYNESGQVVTLTDGRDNTTHYSYDRHGNLLGTVDATGATTALGYDHAGHLIDTVDARGVHTTYSYDAAGRVLTRSLDPSGLNLTTRYEYDAKGQATRVTDPSGVITETRYDAGGHAIAVTTDAGGLNLLTTFTYDGLGNVVTVTEGAGSSNPRVTLNVYDSAGRLTGTIVDPAGLGLTTNYVYDSNGNVVAVTDAAGGVTRYVYDAEGRQTWVVGPTGALVNNAYDAGGRVVSRTAFALALASGELPPIVSDAYIAERLMLQPSHDQTTQYVYDADGRIRYVVNALNYITENVYDANGNVIRTVAYASPVMLQGKIAIDAVTQALAGQATQSEDRATRRVYDAANRLTATIDAIGYVTYNRFDAGGNLVERTQYQTAYPGMDNPDASALQLWLTSPAVAQPASDRTTTWIYDAGARPAYVIDAEGYITENRYDGAGQLLVAIRYADPYEAARGASQAQAAALLPQTIPATAAATRYDYDGAGRLTGSADATGVATRYELDSMGRAVNTIVADGQPEQSVTHAVFDAAGRMVEQTRAYGSPVAATSRYTYDGTGRVIAEIDPRGVELAEQDTSWALAERKSRGYVDANGEALEAAALSPDQKASLLALYRTSYAYNERGDLLRTTDALGYALTSTYDAFGNRVAASDQNGNVTRFAYDALNRATQVISPTGSYVVTDYDAFGDTIRVTQDASAVTRMEYDRLGRLVKATDAMGYSELYAYDGFGNRTGYTNKVGGRFAYTYDRRGLMLSETLPVTTRGGPVVNAFEYDARGNRITTIEARGLTEQRITRFAYDLLDRQITMTGVSVYQAGFPASTTETQRYDARGNLTSLTDANGHTTAWYYDAANRKTAQVDPTGTLTQWTYDAAGNVTVTRVYADPVGAAAGLQAPVPVDADRVRETRYVYDADNRLTASRVLNVATGYFNPDAGADQRGEYSITSGSDLVSTWEYDGCGRVTVATDQSGNRTMYFYDAGGNRTLEIDAIGFGDDVQGYGIAYTVDARGNVTQEIRFALRYPDPFSVRSSASLMVDAWPRSQDDRITTYTYDENGRLLGESRMNVQFATVDANGKLVQSSGNATTTYAYDGEGHLVRKIDANGSQYDFTYDALGHLTAEMLPQFADYLGRQVRVTTLFEHDGLNNVIKETRKGESDQVTSYLYDAGGRLHSKINALGVATNFRYDATGNVTQVFYLRSDADGHRWLDSTTIAYDAQNREVSRITRTSDAATGAQVSAGALIEQRYNAFGELTGRRTGGSVANSEWQEYADYNNAGWVVRTNFNDGVSHLFLYDRNGNATLKIESMETDLRYQVIATGQDLEALLQKIDMMQTYTRYDARNQVIQIRQPKTSGSAPRISFSPVDIPIDGGVFANTQLSIGGWLQPNERLVSGPVQQLAGGDAGIVGGKVEAGVTVNWSSSSSVEIDSLSLSVPGIQAAYGAYDLSAVVTYRAWGNRWSGGPNNQSTSVPFDTGTVTLPALMTIAEGDATLNVPLRLGFATYNSYYAYATGPVNFEYTVQLYLTPRDQIAAPQPIGTISKSAKLYDVNGENIYRAPSNVLNSAVSLNVQGNSLTVAHGTLPAGAQGMLYYRQAGSSGAFQQIANSQGSQPNSYSADVGSLPDGDYEMIFIAASDGEDGRAPNTLLRRDSYVVHLDRVGTSGSRVEQTALPYDEASTRPGLSVDSTGTYIWSAPQILNVYSPVDSAGNLVDHFVARVRGSGGTAWDQTFPVFRDPGTGALRVDLSGLGPGRYDVEFDLYDAAGTLMTTTRSKVIFADGEPPSFGFAYVSDFTSTVVFHTQPADTDHLVVSWVQDGETKYATVGRSGDNEFSWDTLAGGLIPDLRFAYTYDIKFTAYDAFGRPLSMGQGEITVQIGGADDTVQATLTGSSLPCIFEFTPMGNDGQPVANVDSLTLYYRESVLEDGDYERPFTEVTIWRDPAGRFLFDATALPTNTEYEYRYIAKDAAANVLMERESYFLTGTRNNPVTNVDIVGVIEQTTKDMTIDRLEHYNAFGEVSAERTGTGYWTYLSYNTMGMLTLKREPTVSVTLTNGAQIDIAPETSFYYDLTGNLLGLKDANGNLSTQQWSYGLAQPAVAKSWDAMGYSKISQYDSVGNLRVSTDELNRRTDYTYDKGNRLIQIARPVLANGQRSIDRYEYDSAGNRIGHTDALGGRERTYYDSDGRIVRTVSAAGREVRYDYRWATTISSLGTVASGGWIKTTTDANGMTMVDQTDLFGRLMMHADLGGHVFQYTYNWAGLLTHQGGTSGQDVDYTYYSHGMVRSIVDNASKTQSLYEYDGDGNRTAEFFQSFGDVYKFAQATVEYDALGRVTSINDDTYKVFYEYDAVGNRRRMFAEYTDMVGYHTTNQEYWYEYDALNRFTVSMGSLSGVRAVDANDASVSIVMGAAGGEGVQLGYNAAGERMIATYVADGRTERYAYDANGYLTTQTINGVVAQERTNDLLGRVTEFVERDVKSGQKVTDTTRTWDADSQQTSGRDNLEQATTTYTRMADGTLKAVDLTPDDPNNTRTTYTYEYEWWDGAKQSKVTGQGSNPTAPGWKPASSYFNYDVNGNLKSTYDDGGGDPGNARAFMYWTDLRGQVQRRDELTGVTVDANGTINGATGDRKHNYYYLNGNRVGNQGNDGIDNVDYVQELAGKLGKGSDNQFKVFSPVSTADFDENYMAINGAYPGVSPGQWTVRDGDTLQSVASALWGDSTLWYILADANGLKSDDVLKAGQMLTVPNKVTNVHNTATTFKPYDPGKAIGDTQPTLPDPPPPPGMGEGCGAMLPIIAIVVAVVATIVTAGAAAMALGAVASSAGVFGAGTAVLTGGLAGAGITTGMGLAAAGAAALGGAVGAIASQGVMIASGAQSGFDWKGVALGAVAAGVGSGVGQALRGVGLAAQLSQSGQIGQVGLGATLGAGTSGASQGIGALTGLQHSFDWKGMAAGAIAGGVGTAVGQTALGQIPVLGNVAARVAAGSAGTLVRGGSLGRNVGAITADAIASTIGNMVVSQVQAQSVGKTGTPSTNGNGSMSALYGVGGNYDDLVRQSYNVNAGEQFAGIANWDLALSATAVAGGAAGYAGGTISPYGGTAFNVEQARMQRIADMQLDAVNPAIVHAAPALGELNVLVTGVGSRYDPDGYPLPNAGSAASMAKAAGSWLDTPIGALENLSQTVLKGNAIMAEGLDAVGLHGLASAQMGLGQIISSSVPTRPWEVALSAAPLAGEVGPAMRAGAAMFGPKLGGWAESYAAKSGILLYVSDNVSVGPVGEIGASTGSRQGGFIFRGDGRAPDVIFETGLQPKGPNQDLYRYAAENVDSVFVSTSKSPNIAREFASYQGDGYVYTIRGQSAGVDVNAVLGNRSPFPHEMEVAVPGGVRPTDIMGGRLVGPDGTFIGPFIKNPGYTR</sequence>
<dbReference type="Pfam" id="PF05593">
    <property type="entry name" value="RHS_repeat"/>
    <property type="match status" value="11"/>
</dbReference>
<feature type="transmembrane region" description="Helical" evidence="2">
    <location>
        <begin position="4154"/>
        <end position="4179"/>
    </location>
</feature>
<dbReference type="SMART" id="SM00257">
    <property type="entry name" value="LysM"/>
    <property type="match status" value="1"/>
</dbReference>